<feature type="domain" description="GGDEF" evidence="4">
    <location>
        <begin position="295"/>
        <end position="428"/>
    </location>
</feature>
<dbReference type="Gene3D" id="3.30.70.270">
    <property type="match status" value="1"/>
</dbReference>
<dbReference type="NCBIfam" id="TIGR00254">
    <property type="entry name" value="GGDEF"/>
    <property type="match status" value="1"/>
</dbReference>
<evidence type="ECO:0000259" key="2">
    <source>
        <dbReference type="PROSITE" id="PS50113"/>
    </source>
</evidence>
<evidence type="ECO:0000259" key="4">
    <source>
        <dbReference type="PROSITE" id="PS50887"/>
    </source>
</evidence>
<dbReference type="NCBIfam" id="TIGR00229">
    <property type="entry name" value="sensory_box"/>
    <property type="match status" value="1"/>
</dbReference>
<dbReference type="CDD" id="cd01949">
    <property type="entry name" value="GGDEF"/>
    <property type="match status" value="1"/>
</dbReference>
<dbReference type="RefSeq" id="WP_140586798.1">
    <property type="nucleotide sequence ID" value="NZ_VFRR01000001.1"/>
</dbReference>
<dbReference type="Proteomes" id="UP000315901">
    <property type="component" value="Unassembled WGS sequence"/>
</dbReference>
<dbReference type="PROSITE" id="PS50887">
    <property type="entry name" value="GGDEF"/>
    <property type="match status" value="1"/>
</dbReference>
<dbReference type="PROSITE" id="PS50113">
    <property type="entry name" value="PAC"/>
    <property type="match status" value="1"/>
</dbReference>
<dbReference type="InterPro" id="IPR029787">
    <property type="entry name" value="Nucleotide_cyclase"/>
</dbReference>
<dbReference type="InterPro" id="IPR052155">
    <property type="entry name" value="Biofilm_reg_signaling"/>
</dbReference>
<dbReference type="SMART" id="SM00091">
    <property type="entry name" value="PAS"/>
    <property type="match status" value="2"/>
</dbReference>
<dbReference type="Pfam" id="PF00990">
    <property type="entry name" value="GGDEF"/>
    <property type="match status" value="1"/>
</dbReference>
<reference evidence="5 6" key="1">
    <citation type="submission" date="2019-06" db="EMBL/GenBank/DDBJ databases">
        <title>A novel bacterium of genus Marinomonas, isolated from coastal sand.</title>
        <authorList>
            <person name="Huang H."/>
            <person name="Mo K."/>
            <person name="Hu Y."/>
        </authorList>
    </citation>
    <scope>NUCLEOTIDE SEQUENCE [LARGE SCALE GENOMIC DNA]</scope>
    <source>
        <strain evidence="5 6">HB171799</strain>
    </source>
</reference>
<dbReference type="AlphaFoldDB" id="A0A501X595"/>
<dbReference type="PANTHER" id="PTHR44757:SF2">
    <property type="entry name" value="BIOFILM ARCHITECTURE MAINTENANCE PROTEIN MBAA"/>
    <property type="match status" value="1"/>
</dbReference>
<dbReference type="Gene3D" id="3.20.20.450">
    <property type="entry name" value="EAL domain"/>
    <property type="match status" value="1"/>
</dbReference>
<dbReference type="EMBL" id="VFRR01000001">
    <property type="protein sequence ID" value="TPE55654.1"/>
    <property type="molecule type" value="Genomic_DNA"/>
</dbReference>
<dbReference type="PANTHER" id="PTHR44757">
    <property type="entry name" value="DIGUANYLATE CYCLASE DGCP"/>
    <property type="match status" value="1"/>
</dbReference>
<dbReference type="SUPFAM" id="SSF55785">
    <property type="entry name" value="PYP-like sensor domain (PAS domain)"/>
    <property type="match status" value="1"/>
</dbReference>
<name>A0A501X595_9GAMM</name>
<dbReference type="SUPFAM" id="SSF141868">
    <property type="entry name" value="EAL domain-like"/>
    <property type="match status" value="1"/>
</dbReference>
<dbReference type="InterPro" id="IPR013656">
    <property type="entry name" value="PAS_4"/>
</dbReference>
<dbReference type="CDD" id="cd01948">
    <property type="entry name" value="EAL"/>
    <property type="match status" value="1"/>
</dbReference>
<proteinExistence type="predicted"/>
<accession>A0A501X595</accession>
<dbReference type="InterPro" id="IPR000700">
    <property type="entry name" value="PAS-assoc_C"/>
</dbReference>
<dbReference type="OrthoDB" id="9804951at2"/>
<dbReference type="InterPro" id="IPR001633">
    <property type="entry name" value="EAL_dom"/>
</dbReference>
<comment type="cofactor">
    <cofactor evidence="1">
        <name>Mg(2+)</name>
        <dbReference type="ChEBI" id="CHEBI:18420"/>
    </cofactor>
</comment>
<dbReference type="GO" id="GO:0003824">
    <property type="term" value="F:catalytic activity"/>
    <property type="evidence" value="ECO:0007669"/>
    <property type="project" value="UniProtKB-ARBA"/>
</dbReference>
<dbReference type="InterPro" id="IPR000014">
    <property type="entry name" value="PAS"/>
</dbReference>
<dbReference type="Pfam" id="PF08448">
    <property type="entry name" value="PAS_4"/>
    <property type="match status" value="1"/>
</dbReference>
<keyword evidence="6" id="KW-1185">Reference proteome</keyword>
<dbReference type="InterPro" id="IPR035965">
    <property type="entry name" value="PAS-like_dom_sf"/>
</dbReference>
<dbReference type="InterPro" id="IPR043128">
    <property type="entry name" value="Rev_trsase/Diguanyl_cyclase"/>
</dbReference>
<dbReference type="SMART" id="SM00052">
    <property type="entry name" value="EAL"/>
    <property type="match status" value="1"/>
</dbReference>
<dbReference type="InterPro" id="IPR000160">
    <property type="entry name" value="GGDEF_dom"/>
</dbReference>
<feature type="domain" description="EAL" evidence="3">
    <location>
        <begin position="437"/>
        <end position="690"/>
    </location>
</feature>
<gene>
    <name evidence="5" type="ORF">FJM67_00970</name>
</gene>
<dbReference type="Pfam" id="PF00563">
    <property type="entry name" value="EAL"/>
    <property type="match status" value="1"/>
</dbReference>
<dbReference type="PROSITE" id="PS50883">
    <property type="entry name" value="EAL"/>
    <property type="match status" value="1"/>
</dbReference>
<evidence type="ECO:0000256" key="1">
    <source>
        <dbReference type="ARBA" id="ARBA00001946"/>
    </source>
</evidence>
<sequence>MDRLKIQSSDLMHLIEAFPAACCIFDKETGKARYYNEAFASLWQLPRYLESERILTTHTIEQRIIEDFLPVHVDRALVQTTVNKSQPIRDYSHKKAEISYRRATFEMTFTNGMVGEIEVWRDVTHEYNLYNKLQDEHALLVSLINTIPEQVYIKDNQSRFLRINPALAQRYGIADPNEAIGRSDADFYTQEHASVTAKEEQEIMATGKGIFNQLHHETWQDGHETWNLSTKLPLKNRLGEIIGIIGISHDITEHKENEARIWQQANFDALTGLSNRTHLKAEFQRIQLKSRQQHLPMAVILLDLDGFKEVNDTYGHECGDLLLTGVAKRLQTTLRSSDAIARLGGDEFAIIIGNIKDQADLTRVADKLLECLTVPFEIDQHIINISASLGVVLGNPQFATLETLMRQADQAMYQAKECGKSCYKLFTNELAIENSRRNYLSGEINKSIQAHEFSLEFQPLLCAKTGDFAIFEGLTRWRHSKFARIEPKEFLPIAESTGAIIKIESLNIIKAVELINHLKKREFEIEISLNISPLFLAQPEEMEACLLQLDVEGNSLSQLYFEVDMDILFQPSERIMQTLAVARSYGIGLILDNVGESYFSIELISELDVKLIKLASNLTIEAETNPIRAKTVAAVCAMAKAMEVDVVAKHIETPAEMTKMTELGCDYLQGHFIQNPISHEFILELGQTEVS</sequence>
<protein>
    <submittedName>
        <fullName evidence="5">Diguanylate cyclase</fullName>
    </submittedName>
</protein>
<evidence type="ECO:0000259" key="3">
    <source>
        <dbReference type="PROSITE" id="PS50883"/>
    </source>
</evidence>
<evidence type="ECO:0000313" key="6">
    <source>
        <dbReference type="Proteomes" id="UP000315901"/>
    </source>
</evidence>
<comment type="caution">
    <text evidence="5">The sequence shown here is derived from an EMBL/GenBank/DDBJ whole genome shotgun (WGS) entry which is preliminary data.</text>
</comment>
<dbReference type="SUPFAM" id="SSF55073">
    <property type="entry name" value="Nucleotide cyclase"/>
    <property type="match status" value="1"/>
</dbReference>
<organism evidence="5 6">
    <name type="scientific">Maribrevibacterium harenarium</name>
    <dbReference type="NCBI Taxonomy" id="2589817"/>
    <lineage>
        <taxon>Bacteria</taxon>
        <taxon>Pseudomonadati</taxon>
        <taxon>Pseudomonadota</taxon>
        <taxon>Gammaproteobacteria</taxon>
        <taxon>Oceanospirillales</taxon>
        <taxon>Oceanospirillaceae</taxon>
        <taxon>Maribrevibacterium</taxon>
    </lineage>
</organism>
<dbReference type="Gene3D" id="3.30.450.20">
    <property type="entry name" value="PAS domain"/>
    <property type="match status" value="1"/>
</dbReference>
<evidence type="ECO:0000313" key="5">
    <source>
        <dbReference type="EMBL" id="TPE55654.1"/>
    </source>
</evidence>
<dbReference type="FunFam" id="3.30.70.270:FF:000001">
    <property type="entry name" value="Diguanylate cyclase domain protein"/>
    <property type="match status" value="1"/>
</dbReference>
<dbReference type="SMART" id="SM00267">
    <property type="entry name" value="GGDEF"/>
    <property type="match status" value="1"/>
</dbReference>
<dbReference type="InterPro" id="IPR035919">
    <property type="entry name" value="EAL_sf"/>
</dbReference>
<feature type="domain" description="PAC" evidence="2">
    <location>
        <begin position="208"/>
        <end position="263"/>
    </location>
</feature>